<protein>
    <submittedName>
        <fullName evidence="1">Uncharacterized protein</fullName>
    </submittedName>
</protein>
<proteinExistence type="predicted"/>
<dbReference type="Proteomes" id="UP001153712">
    <property type="component" value="Chromosome 5"/>
</dbReference>
<feature type="non-terminal residue" evidence="1">
    <location>
        <position position="307"/>
    </location>
</feature>
<sequence>MSCCFPGCYPYSCCYSCCAPACCYPCYYPCCYPCYPCYKDTLEDEDSEPIEAIYQAVSIDVSDILRKFTGPDNIMKYLIDNRPKELLVYYFKSPMSYLPTNQTTNGLPLNPYTGHPFTLQAGTFQYVPPNNGYNNVPNVVYTSQPATYTESYAFSSYPRYVPSPVITEFPQYPQPSRGYELTRFAPGVQQTPASLNYQRTQDEVDGGGASAENFIANAGEDYPAQEGDSGDEDVKLAIRNNSRLPLKLKRKPRSYSFKRKSWNQDGVEVCSDDGAMQSIQEMDDDESVELVSENEVCLNVTNYSRHS</sequence>
<dbReference type="AlphaFoldDB" id="A0A9N9XR73"/>
<name>A0A9N9XR73_PHYSR</name>
<reference evidence="1" key="1">
    <citation type="submission" date="2022-01" db="EMBL/GenBank/DDBJ databases">
        <authorList>
            <person name="King R."/>
        </authorList>
    </citation>
    <scope>NUCLEOTIDE SEQUENCE</scope>
</reference>
<gene>
    <name evidence="1" type="ORF">PHYEVI_LOCUS8194</name>
</gene>
<keyword evidence="2" id="KW-1185">Reference proteome</keyword>
<evidence type="ECO:0000313" key="1">
    <source>
        <dbReference type="EMBL" id="CAG9861868.1"/>
    </source>
</evidence>
<accession>A0A9N9XR73</accession>
<dbReference type="EMBL" id="OU900098">
    <property type="protein sequence ID" value="CAG9861868.1"/>
    <property type="molecule type" value="Genomic_DNA"/>
</dbReference>
<organism evidence="1 2">
    <name type="scientific">Phyllotreta striolata</name>
    <name type="common">Striped flea beetle</name>
    <name type="synonym">Crioceris striolata</name>
    <dbReference type="NCBI Taxonomy" id="444603"/>
    <lineage>
        <taxon>Eukaryota</taxon>
        <taxon>Metazoa</taxon>
        <taxon>Ecdysozoa</taxon>
        <taxon>Arthropoda</taxon>
        <taxon>Hexapoda</taxon>
        <taxon>Insecta</taxon>
        <taxon>Pterygota</taxon>
        <taxon>Neoptera</taxon>
        <taxon>Endopterygota</taxon>
        <taxon>Coleoptera</taxon>
        <taxon>Polyphaga</taxon>
        <taxon>Cucujiformia</taxon>
        <taxon>Chrysomeloidea</taxon>
        <taxon>Chrysomelidae</taxon>
        <taxon>Galerucinae</taxon>
        <taxon>Alticini</taxon>
        <taxon>Phyllotreta</taxon>
    </lineage>
</organism>
<evidence type="ECO:0000313" key="2">
    <source>
        <dbReference type="Proteomes" id="UP001153712"/>
    </source>
</evidence>